<gene>
    <name evidence="19" type="ORF">CAMP_LOCUS18143</name>
</gene>
<dbReference type="CDD" id="cd19064">
    <property type="entry name" value="LGIC_TM_nAChR"/>
    <property type="match status" value="1"/>
</dbReference>
<keyword evidence="11" id="KW-0628">Postsynaptic cell membrane</keyword>
<dbReference type="InterPro" id="IPR006201">
    <property type="entry name" value="Neur_channel"/>
</dbReference>
<keyword evidence="3 15" id="KW-0812">Transmembrane</keyword>
<dbReference type="AlphaFoldDB" id="A0A9P1J2V3"/>
<dbReference type="GO" id="GO:0045211">
    <property type="term" value="C:postsynaptic membrane"/>
    <property type="evidence" value="ECO:0007669"/>
    <property type="project" value="UniProtKB-SubCell"/>
</dbReference>
<dbReference type="GO" id="GO:0004888">
    <property type="term" value="F:transmembrane signaling receptor activity"/>
    <property type="evidence" value="ECO:0007669"/>
    <property type="project" value="InterPro"/>
</dbReference>
<keyword evidence="10" id="KW-0325">Glycoprotein</keyword>
<accession>A0A9P1J2V3</accession>
<keyword evidence="1 15" id="KW-0813">Transport</keyword>
<evidence type="ECO:0000256" key="14">
    <source>
        <dbReference type="ARBA" id="ARBA00034104"/>
    </source>
</evidence>
<feature type="transmembrane region" description="Helical" evidence="15">
    <location>
        <begin position="507"/>
        <end position="525"/>
    </location>
</feature>
<dbReference type="InterPro" id="IPR036734">
    <property type="entry name" value="Neur_chan_lig-bd_sf"/>
</dbReference>
<evidence type="ECO:0000256" key="4">
    <source>
        <dbReference type="ARBA" id="ARBA00022989"/>
    </source>
</evidence>
<dbReference type="Gene3D" id="1.20.58.390">
    <property type="entry name" value="Neurotransmitter-gated ion-channel transmembrane domain"/>
    <property type="match status" value="2"/>
</dbReference>
<evidence type="ECO:0000256" key="2">
    <source>
        <dbReference type="ARBA" id="ARBA00022475"/>
    </source>
</evidence>
<dbReference type="SUPFAM" id="SSF90112">
    <property type="entry name" value="Neurotransmitter-gated ion-channel transmembrane pore"/>
    <property type="match status" value="1"/>
</dbReference>
<evidence type="ECO:0000259" key="18">
    <source>
        <dbReference type="Pfam" id="PF02932"/>
    </source>
</evidence>
<keyword evidence="4 15" id="KW-1133">Transmembrane helix</keyword>
<proteinExistence type="inferred from homology"/>
<sequence>MHTSGRSQGCGNIHIHSHTILSMSILQTWINFWLILVFNLPNASGNEMIVKLFERLMVDYNRSVRPVHNASDKLVVHLGASLCRLLDVDEVNQVLTTSLWLEMQWRDKKLTWDPKEWDGVQYLDIPSDQLWVPDIVLYNNADGEPHITITNMARVDYTGLIVWQPPSIYKSFCQIDIQNFPYDEQTCKLKFGGWTNDGGKVIVYQIPVNENDVPEARTELSESGEVIDFLFLEDGLGLGFYHESAEWDLLSATSSRNIKVYPGCCGNQYYIDITYIILIRRKAIFFTVTLTIPCMLIANLTPFVFVILPNEHKMTYSISVLVAFSVFYLVLIDIIPPTSTNMSLIGCYLLFTLFMVSISCILSVITINMYRKQAFASEMTSWQRWLFIQKLPPLLRLKPLEDSLDDDGSDATTTRTGSVSNTASLGAKPSIPNNNNNSPIFPPQRLRLLSLVQMDEALKQRCAADNLDLFKKIAGHLSIISAHFQNQQMESKITDEWQLMSLVIDRIFLIIYLIINIGADIWFIYSAPTLFDSRPSLVRTLPSKPLSGSFTIFQSNHSIN</sequence>
<evidence type="ECO:0000256" key="11">
    <source>
        <dbReference type="ARBA" id="ARBA00023257"/>
    </source>
</evidence>
<dbReference type="SUPFAM" id="SSF63712">
    <property type="entry name" value="Nicotinic receptor ligand binding domain-like"/>
    <property type="match status" value="1"/>
</dbReference>
<evidence type="ECO:0000256" key="8">
    <source>
        <dbReference type="ARBA" id="ARBA00023157"/>
    </source>
</evidence>
<dbReference type="Proteomes" id="UP001152747">
    <property type="component" value="Unassembled WGS sequence"/>
</dbReference>
<keyword evidence="12" id="KW-1071">Ligand-gated ion channel</keyword>
<evidence type="ECO:0000256" key="12">
    <source>
        <dbReference type="ARBA" id="ARBA00023286"/>
    </source>
</evidence>
<feature type="region of interest" description="Disordered" evidence="16">
    <location>
        <begin position="406"/>
        <end position="429"/>
    </location>
</feature>
<keyword evidence="13 15" id="KW-0407">Ion channel</keyword>
<feature type="transmembrane region" description="Helical" evidence="15">
    <location>
        <begin position="283"/>
        <end position="308"/>
    </location>
</feature>
<feature type="transmembrane region" description="Helical" evidence="15">
    <location>
        <begin position="347"/>
        <end position="370"/>
    </location>
</feature>
<keyword evidence="6 15" id="KW-0406">Ion transport</keyword>
<name>A0A9P1J2V3_9PELO</name>
<dbReference type="OrthoDB" id="5975154at2759"/>
<protein>
    <submittedName>
        <fullName evidence="19">Uncharacterized protein</fullName>
    </submittedName>
</protein>
<dbReference type="PRINTS" id="PR00252">
    <property type="entry name" value="NRIONCHANNEL"/>
</dbReference>
<dbReference type="FunFam" id="2.70.170.10:FF:000044">
    <property type="entry name" value="AcetylCholine Receptor"/>
    <property type="match status" value="1"/>
</dbReference>
<evidence type="ECO:0000256" key="1">
    <source>
        <dbReference type="ARBA" id="ARBA00022448"/>
    </source>
</evidence>
<evidence type="ECO:0000259" key="17">
    <source>
        <dbReference type="Pfam" id="PF02931"/>
    </source>
</evidence>
<dbReference type="InterPro" id="IPR006029">
    <property type="entry name" value="Neurotrans-gated_channel_TM"/>
</dbReference>
<keyword evidence="8" id="KW-1015">Disulfide bond</keyword>
<feature type="domain" description="Neurotransmitter-gated ion-channel ligand-binding" evidence="17">
    <location>
        <begin position="51"/>
        <end position="282"/>
    </location>
</feature>
<feature type="transmembrane region" description="Helical" evidence="15">
    <location>
        <begin position="314"/>
        <end position="335"/>
    </location>
</feature>
<comment type="similarity">
    <text evidence="15">Belongs to the ligand-gated ion channel (TC 1.A.9) family.</text>
</comment>
<dbReference type="InterPro" id="IPR002394">
    <property type="entry name" value="Nicotinic_acetylcholine_rcpt"/>
</dbReference>
<evidence type="ECO:0000256" key="15">
    <source>
        <dbReference type="RuleBase" id="RU000687"/>
    </source>
</evidence>
<evidence type="ECO:0000256" key="16">
    <source>
        <dbReference type="SAM" id="MobiDB-lite"/>
    </source>
</evidence>
<keyword evidence="5" id="KW-0770">Synapse</keyword>
<dbReference type="EMBL" id="CANHGI010000006">
    <property type="protein sequence ID" value="CAI5455506.1"/>
    <property type="molecule type" value="Genomic_DNA"/>
</dbReference>
<evidence type="ECO:0000256" key="10">
    <source>
        <dbReference type="ARBA" id="ARBA00023180"/>
    </source>
</evidence>
<dbReference type="InterPro" id="IPR036719">
    <property type="entry name" value="Neuro-gated_channel_TM_sf"/>
</dbReference>
<evidence type="ECO:0000256" key="7">
    <source>
        <dbReference type="ARBA" id="ARBA00023136"/>
    </source>
</evidence>
<evidence type="ECO:0000256" key="5">
    <source>
        <dbReference type="ARBA" id="ARBA00023018"/>
    </source>
</evidence>
<dbReference type="PANTHER" id="PTHR18945">
    <property type="entry name" value="NEUROTRANSMITTER GATED ION CHANNEL"/>
    <property type="match status" value="1"/>
</dbReference>
<dbReference type="PROSITE" id="PS00236">
    <property type="entry name" value="NEUROTR_ION_CHANNEL"/>
    <property type="match status" value="1"/>
</dbReference>
<feature type="compositionally biased region" description="Polar residues" evidence="16">
    <location>
        <begin position="410"/>
        <end position="424"/>
    </location>
</feature>
<dbReference type="Gene3D" id="2.70.170.10">
    <property type="entry name" value="Neurotransmitter-gated ion-channel ligand-binding domain"/>
    <property type="match status" value="1"/>
</dbReference>
<evidence type="ECO:0000256" key="13">
    <source>
        <dbReference type="ARBA" id="ARBA00023303"/>
    </source>
</evidence>
<feature type="domain" description="Neurotransmitter-gated ion-channel transmembrane" evidence="18">
    <location>
        <begin position="291"/>
        <end position="516"/>
    </location>
</feature>
<dbReference type="PRINTS" id="PR00254">
    <property type="entry name" value="NICOTINICR"/>
</dbReference>
<dbReference type="InterPro" id="IPR038050">
    <property type="entry name" value="Neuro_actylchol_rec"/>
</dbReference>
<reference evidence="19" key="1">
    <citation type="submission" date="2022-11" db="EMBL/GenBank/DDBJ databases">
        <authorList>
            <person name="Kikuchi T."/>
        </authorList>
    </citation>
    <scope>NUCLEOTIDE SEQUENCE</scope>
    <source>
        <strain evidence="19">PS1010</strain>
    </source>
</reference>
<evidence type="ECO:0000313" key="19">
    <source>
        <dbReference type="EMBL" id="CAI5455506.1"/>
    </source>
</evidence>
<dbReference type="Pfam" id="PF02932">
    <property type="entry name" value="Neur_chan_memb"/>
    <property type="match status" value="1"/>
</dbReference>
<dbReference type="GO" id="GO:0022848">
    <property type="term" value="F:acetylcholine-gated monoatomic cation-selective channel activity"/>
    <property type="evidence" value="ECO:0007669"/>
    <property type="project" value="InterPro"/>
</dbReference>
<dbReference type="InterPro" id="IPR006202">
    <property type="entry name" value="Neur_chan_lig-bd"/>
</dbReference>
<comment type="subcellular location">
    <subcellularLocation>
        <location evidence="14">Postsynaptic cell membrane</location>
        <topology evidence="14">Multi-pass membrane protein</topology>
    </subcellularLocation>
</comment>
<comment type="caution">
    <text evidence="19">The sequence shown here is derived from an EMBL/GenBank/DDBJ whole genome shotgun (WGS) entry which is preliminary data.</text>
</comment>
<evidence type="ECO:0000256" key="6">
    <source>
        <dbReference type="ARBA" id="ARBA00023065"/>
    </source>
</evidence>
<keyword evidence="2" id="KW-1003">Cell membrane</keyword>
<keyword evidence="9" id="KW-0675">Receptor</keyword>
<evidence type="ECO:0000256" key="9">
    <source>
        <dbReference type="ARBA" id="ARBA00023170"/>
    </source>
</evidence>
<dbReference type="InterPro" id="IPR018000">
    <property type="entry name" value="Neurotransmitter_ion_chnl_CS"/>
</dbReference>
<dbReference type="Pfam" id="PF02931">
    <property type="entry name" value="Neur_chan_LBD"/>
    <property type="match status" value="1"/>
</dbReference>
<organism evidence="19 20">
    <name type="scientific">Caenorhabditis angaria</name>
    <dbReference type="NCBI Taxonomy" id="860376"/>
    <lineage>
        <taxon>Eukaryota</taxon>
        <taxon>Metazoa</taxon>
        <taxon>Ecdysozoa</taxon>
        <taxon>Nematoda</taxon>
        <taxon>Chromadorea</taxon>
        <taxon>Rhabditida</taxon>
        <taxon>Rhabditina</taxon>
        <taxon>Rhabditomorpha</taxon>
        <taxon>Rhabditoidea</taxon>
        <taxon>Rhabditidae</taxon>
        <taxon>Peloderinae</taxon>
        <taxon>Caenorhabditis</taxon>
    </lineage>
</organism>
<keyword evidence="7 15" id="KW-0472">Membrane</keyword>
<evidence type="ECO:0000313" key="20">
    <source>
        <dbReference type="Proteomes" id="UP001152747"/>
    </source>
</evidence>
<keyword evidence="20" id="KW-1185">Reference proteome</keyword>
<evidence type="ECO:0000256" key="3">
    <source>
        <dbReference type="ARBA" id="ARBA00022692"/>
    </source>
</evidence>